<dbReference type="EMBL" id="CP116967">
    <property type="protein sequence ID" value="WNM59708.1"/>
    <property type="molecule type" value="Genomic_DNA"/>
</dbReference>
<evidence type="ECO:0000313" key="1">
    <source>
        <dbReference type="EMBL" id="WNM59708.1"/>
    </source>
</evidence>
<protein>
    <submittedName>
        <fullName evidence="1">Uncharacterized protein</fullName>
    </submittedName>
</protein>
<dbReference type="KEGG" id="nall:PP769_08125"/>
<name>A0AA96GDA3_9BACT</name>
<accession>A0AA96GDA3</accession>
<organism evidence="1 2">
    <name type="scientific">Candidatus Nitrospira allomarina</name>
    <dbReference type="NCBI Taxonomy" id="3020900"/>
    <lineage>
        <taxon>Bacteria</taxon>
        <taxon>Pseudomonadati</taxon>
        <taxon>Nitrospirota</taxon>
        <taxon>Nitrospiria</taxon>
        <taxon>Nitrospirales</taxon>
        <taxon>Nitrospiraceae</taxon>
        <taxon>Nitrospira</taxon>
    </lineage>
</organism>
<sequence>MLDHPMKKEKNSVQSESFRAMSLRGQMKCLLSLAAFILLAGCATLNEEGYGFIFLSSDFGNPCTQNQGDIPRVYDNGSTNPVDVSVQVINTANVNLFINGTGFVIPPTGPQDRPRAMRRTLQPGESFGIKAQGPDCGWIAIVHPH</sequence>
<gene>
    <name evidence="1" type="ORF">PP769_08125</name>
</gene>
<dbReference type="AlphaFoldDB" id="A0AA96GDA3"/>
<dbReference type="Proteomes" id="UP001302719">
    <property type="component" value="Chromosome"/>
</dbReference>
<evidence type="ECO:0000313" key="2">
    <source>
        <dbReference type="Proteomes" id="UP001302719"/>
    </source>
</evidence>
<reference evidence="1 2" key="1">
    <citation type="submission" date="2023-01" db="EMBL/GenBank/DDBJ databases">
        <title>Cultivation and genomic characterization of new, ubiquitous marine nitrite-oxidizing bacteria from the Nitrospirales.</title>
        <authorList>
            <person name="Mueller A.J."/>
            <person name="Daebeler A."/>
            <person name="Herbold C.W."/>
            <person name="Kirkegaard R.H."/>
            <person name="Daims H."/>
        </authorList>
    </citation>
    <scope>NUCLEOTIDE SEQUENCE [LARGE SCALE GENOMIC DNA]</scope>
    <source>
        <strain evidence="1 2">VA</strain>
    </source>
</reference>
<keyword evidence="2" id="KW-1185">Reference proteome</keyword>
<proteinExistence type="predicted"/>
<dbReference type="RefSeq" id="WP_312646521.1">
    <property type="nucleotide sequence ID" value="NZ_CP116967.1"/>
</dbReference>